<name>A0A4Y2CQV5_ARAVE</name>
<reference evidence="1 2" key="1">
    <citation type="journal article" date="2019" name="Sci. Rep.">
        <title>Orb-weaving spider Araneus ventricosus genome elucidates the spidroin gene catalogue.</title>
        <authorList>
            <person name="Kono N."/>
            <person name="Nakamura H."/>
            <person name="Ohtoshi R."/>
            <person name="Moran D.A.P."/>
            <person name="Shinohara A."/>
            <person name="Yoshida Y."/>
            <person name="Fujiwara M."/>
            <person name="Mori M."/>
            <person name="Tomita M."/>
            <person name="Arakawa K."/>
        </authorList>
    </citation>
    <scope>NUCLEOTIDE SEQUENCE [LARGE SCALE GENOMIC DNA]</scope>
</reference>
<organism evidence="1 2">
    <name type="scientific">Araneus ventricosus</name>
    <name type="common">Orbweaver spider</name>
    <name type="synonym">Epeira ventricosa</name>
    <dbReference type="NCBI Taxonomy" id="182803"/>
    <lineage>
        <taxon>Eukaryota</taxon>
        <taxon>Metazoa</taxon>
        <taxon>Ecdysozoa</taxon>
        <taxon>Arthropoda</taxon>
        <taxon>Chelicerata</taxon>
        <taxon>Arachnida</taxon>
        <taxon>Araneae</taxon>
        <taxon>Araneomorphae</taxon>
        <taxon>Entelegynae</taxon>
        <taxon>Araneoidea</taxon>
        <taxon>Araneidae</taxon>
        <taxon>Araneus</taxon>
    </lineage>
</organism>
<protein>
    <submittedName>
        <fullName evidence="1">Uncharacterized protein</fullName>
    </submittedName>
</protein>
<dbReference type="Proteomes" id="UP000499080">
    <property type="component" value="Unassembled WGS sequence"/>
</dbReference>
<accession>A0A4Y2CQV5</accession>
<evidence type="ECO:0000313" key="1">
    <source>
        <dbReference type="EMBL" id="GBM06743.1"/>
    </source>
</evidence>
<gene>
    <name evidence="1" type="ORF">AVEN_62989_1</name>
</gene>
<comment type="caution">
    <text evidence="1">The sequence shown here is derived from an EMBL/GenBank/DDBJ whole genome shotgun (WGS) entry which is preliminary data.</text>
</comment>
<keyword evidence="2" id="KW-1185">Reference proteome</keyword>
<proteinExistence type="predicted"/>
<sequence length="112" mass="13145">MRSRRYKNFMTSAHPTPRPKSWIRHWRYTIILSREMMKTIPELAHFFPNFEMHKNEDGCPSTAVLTGTRSGLYIRIFGGISSQTGDLEAWTSLSGHRCFVHLKIKISWQTFQ</sequence>
<evidence type="ECO:0000313" key="2">
    <source>
        <dbReference type="Proteomes" id="UP000499080"/>
    </source>
</evidence>
<dbReference type="AlphaFoldDB" id="A0A4Y2CQV5"/>
<dbReference type="EMBL" id="BGPR01000233">
    <property type="protein sequence ID" value="GBM06743.1"/>
    <property type="molecule type" value="Genomic_DNA"/>
</dbReference>